<comment type="catalytic activity">
    <reaction evidence="12">
        <text>menaquinone-4 + NADH + H(+) = menaquinol-4 + NAD(+)</text>
        <dbReference type="Rhea" id="RHEA:74079"/>
        <dbReference type="ChEBI" id="CHEBI:15378"/>
        <dbReference type="ChEBI" id="CHEBI:57540"/>
        <dbReference type="ChEBI" id="CHEBI:57945"/>
        <dbReference type="ChEBI" id="CHEBI:78277"/>
        <dbReference type="ChEBI" id="CHEBI:193091"/>
    </reaction>
    <physiologicalReaction direction="left-to-right" evidence="12">
        <dbReference type="Rhea" id="RHEA:74080"/>
    </physiologicalReaction>
</comment>
<comment type="catalytic activity">
    <reaction evidence="10">
        <text>ubiquinone-10 + NADH + H(+) = ubiquinol-10 + NAD(+)</text>
        <dbReference type="Rhea" id="RHEA:61984"/>
        <dbReference type="ChEBI" id="CHEBI:15378"/>
        <dbReference type="ChEBI" id="CHEBI:46245"/>
        <dbReference type="ChEBI" id="CHEBI:57540"/>
        <dbReference type="ChEBI" id="CHEBI:57945"/>
        <dbReference type="ChEBI" id="CHEBI:64183"/>
    </reaction>
    <physiologicalReaction direction="left-to-right" evidence="10">
        <dbReference type="Rhea" id="RHEA:61985"/>
    </physiologicalReaction>
</comment>
<dbReference type="PANTHER" id="PTHR43735">
    <property type="entry name" value="APOPTOSIS-INDUCING FACTOR 1"/>
    <property type="match status" value="1"/>
</dbReference>
<evidence type="ECO:0000256" key="11">
    <source>
        <dbReference type="ARBA" id="ARBA00049275"/>
    </source>
</evidence>
<feature type="domain" description="FAD/NAD(P)-binding" evidence="14">
    <location>
        <begin position="12"/>
        <end position="301"/>
    </location>
</feature>
<evidence type="ECO:0000256" key="13">
    <source>
        <dbReference type="ARBA" id="ARBA00057036"/>
    </source>
</evidence>
<dbReference type="GO" id="GO:0050660">
    <property type="term" value="F:flavin adenine dinucleotide binding"/>
    <property type="evidence" value="ECO:0007669"/>
    <property type="project" value="TreeGrafter"/>
</dbReference>
<dbReference type="Pfam" id="PF07992">
    <property type="entry name" value="Pyr_redox_2"/>
    <property type="match status" value="1"/>
</dbReference>
<dbReference type="PANTHER" id="PTHR43735:SF3">
    <property type="entry name" value="FERROPTOSIS SUPPRESSOR PROTEIN 1"/>
    <property type="match status" value="1"/>
</dbReference>
<dbReference type="PRINTS" id="PR00368">
    <property type="entry name" value="FADPNR"/>
</dbReference>
<accession>A0A6J2V5H4</accession>
<comment type="catalytic activity">
    <reaction evidence="9">
        <text>menadione + NADH + H(+) = menadiol + NAD(+)</text>
        <dbReference type="Rhea" id="RHEA:69695"/>
        <dbReference type="ChEBI" id="CHEBI:6746"/>
        <dbReference type="ChEBI" id="CHEBI:15378"/>
        <dbReference type="ChEBI" id="CHEBI:28869"/>
        <dbReference type="ChEBI" id="CHEBI:57540"/>
        <dbReference type="ChEBI" id="CHEBI:57945"/>
    </reaction>
    <physiologicalReaction direction="left-to-right" evidence="9">
        <dbReference type="Rhea" id="RHEA:69696"/>
    </physiologicalReaction>
</comment>
<evidence type="ECO:0000256" key="6">
    <source>
        <dbReference type="ARBA" id="ARBA00040253"/>
    </source>
</evidence>
<reference evidence="16" key="1">
    <citation type="submission" date="2025-08" db="UniProtKB">
        <authorList>
            <consortium name="RefSeq"/>
        </authorList>
    </citation>
    <scope>IDENTIFICATION</scope>
</reference>
<name>A0A6J2V5H4_CHACN</name>
<keyword evidence="4" id="KW-0560">Oxidoreductase</keyword>
<dbReference type="InterPro" id="IPR023753">
    <property type="entry name" value="FAD/NAD-binding_dom"/>
</dbReference>
<dbReference type="FunFam" id="3.50.50.100:FF:000006">
    <property type="entry name" value="apoptosis-inducing factor 2"/>
    <property type="match status" value="1"/>
</dbReference>
<comment type="catalytic activity">
    <reaction evidence="11">
        <text>phylloquinone + NADH + H(+) = phylloquinol + NAD(+)</text>
        <dbReference type="Rhea" id="RHEA:74075"/>
        <dbReference type="ChEBI" id="CHEBI:15378"/>
        <dbReference type="ChEBI" id="CHEBI:18067"/>
        <dbReference type="ChEBI" id="CHEBI:28433"/>
        <dbReference type="ChEBI" id="CHEBI:57540"/>
        <dbReference type="ChEBI" id="CHEBI:57945"/>
    </reaction>
    <physiologicalReaction direction="left-to-right" evidence="11">
        <dbReference type="Rhea" id="RHEA:74076"/>
    </physiologicalReaction>
</comment>
<dbReference type="GO" id="GO:0005739">
    <property type="term" value="C:mitochondrion"/>
    <property type="evidence" value="ECO:0007669"/>
    <property type="project" value="TreeGrafter"/>
</dbReference>
<gene>
    <name evidence="16" type="primary">aifm2</name>
</gene>
<dbReference type="CTD" id="84883"/>
<evidence type="ECO:0000256" key="3">
    <source>
        <dbReference type="ARBA" id="ARBA00022827"/>
    </source>
</evidence>
<evidence type="ECO:0000313" key="15">
    <source>
        <dbReference type="Proteomes" id="UP000504632"/>
    </source>
</evidence>
<dbReference type="RefSeq" id="XP_030627038.1">
    <property type="nucleotide sequence ID" value="XM_030771178.1"/>
</dbReference>
<dbReference type="GO" id="GO:0008637">
    <property type="term" value="P:apoptotic mitochondrial changes"/>
    <property type="evidence" value="ECO:0007669"/>
    <property type="project" value="TreeGrafter"/>
</dbReference>
<keyword evidence="3" id="KW-0274">FAD</keyword>
<evidence type="ECO:0000256" key="9">
    <source>
        <dbReference type="ARBA" id="ARBA00048412"/>
    </source>
</evidence>
<sequence length="374" mass="40423">MGGSLSIDDGVHVVIVGGGFGGIAAAQQLKYYRVPFTIIDLRDAFHHNVASLRASVQSGFAKQTFIPFRETFGDSFLQGRVARVDTSAQIVVLEDGKEVHYSHLILCTGTDGPFPGKYNTLASYQTAIEKYEEFVKEVQAAGTVLVVGGGSTGVEMAAEIKTEFPDKKVILIHSRNVLADPELLPSVREQAKEVLLQKGVELLLEQKVTNLNDLELNVTRKDIVIKTDKDTEITADLVICCTGNKINSTAYSSSLSGECLAEDGSLNVNEHLQVTGFQNVYAVGDCANIKEPKMAYHAGLHGGVAATNIINNLSGKPLTSYRPGNVTMLLAMGRDDGVGQFNGYKLPRFLVTQGKSKGLLLWKSWRDMGQSAPS</sequence>
<dbReference type="InterPro" id="IPR036188">
    <property type="entry name" value="FAD/NAD-bd_sf"/>
</dbReference>
<comment type="similarity">
    <text evidence="1">Belongs to the FAD-dependent oxidoreductase family.</text>
</comment>
<dbReference type="PRINTS" id="PR00469">
    <property type="entry name" value="PNDRDTASEII"/>
</dbReference>
<evidence type="ECO:0000256" key="5">
    <source>
        <dbReference type="ARBA" id="ARBA00037027"/>
    </source>
</evidence>
<comment type="cofactor">
    <cofactor evidence="5">
        <name>6-hydroxy-FAD</name>
        <dbReference type="ChEBI" id="CHEBI:60470"/>
    </cofactor>
</comment>
<evidence type="ECO:0000256" key="2">
    <source>
        <dbReference type="ARBA" id="ARBA00022630"/>
    </source>
</evidence>
<evidence type="ECO:0000256" key="12">
    <source>
        <dbReference type="ARBA" id="ARBA00049479"/>
    </source>
</evidence>
<evidence type="ECO:0000256" key="1">
    <source>
        <dbReference type="ARBA" id="ARBA00006442"/>
    </source>
</evidence>
<evidence type="ECO:0000313" key="16">
    <source>
        <dbReference type="RefSeq" id="XP_030627038.1"/>
    </source>
</evidence>
<evidence type="ECO:0000256" key="10">
    <source>
        <dbReference type="ARBA" id="ARBA00049236"/>
    </source>
</evidence>
<dbReference type="FunCoup" id="A0A6J2V5H4">
    <property type="interactions" value="101"/>
</dbReference>
<dbReference type="InParanoid" id="A0A6J2V5H4"/>
<keyword evidence="2" id="KW-0285">Flavoprotein</keyword>
<dbReference type="Gene3D" id="3.50.50.100">
    <property type="match status" value="1"/>
</dbReference>
<evidence type="ECO:0000256" key="4">
    <source>
        <dbReference type="ARBA" id="ARBA00023002"/>
    </source>
</evidence>
<dbReference type="SUPFAM" id="SSF51905">
    <property type="entry name" value="FAD/NAD(P)-binding domain"/>
    <property type="match status" value="1"/>
</dbReference>
<dbReference type="GO" id="GO:0043065">
    <property type="term" value="P:positive regulation of apoptotic process"/>
    <property type="evidence" value="ECO:0007669"/>
    <property type="project" value="TreeGrafter"/>
</dbReference>
<evidence type="ECO:0000256" key="8">
    <source>
        <dbReference type="ARBA" id="ARBA00042318"/>
    </source>
</evidence>
<dbReference type="GO" id="GO:0004174">
    <property type="term" value="F:electron-transferring-flavoprotein dehydrogenase activity"/>
    <property type="evidence" value="ECO:0007669"/>
    <property type="project" value="TreeGrafter"/>
</dbReference>
<dbReference type="OrthoDB" id="3244603at2759"/>
<dbReference type="AlphaFoldDB" id="A0A6J2V5H4"/>
<evidence type="ECO:0000256" key="7">
    <source>
        <dbReference type="ARBA" id="ARBA00041541"/>
    </source>
</evidence>
<proteinExistence type="inferred from homology"/>
<comment type="function">
    <text evidence="13">Putative FAD-dependent oxidoreductase.</text>
</comment>
<organism evidence="15 16">
    <name type="scientific">Chanos chanos</name>
    <name type="common">Milkfish</name>
    <name type="synonym">Mugil chanos</name>
    <dbReference type="NCBI Taxonomy" id="29144"/>
    <lineage>
        <taxon>Eukaryota</taxon>
        <taxon>Metazoa</taxon>
        <taxon>Chordata</taxon>
        <taxon>Craniata</taxon>
        <taxon>Vertebrata</taxon>
        <taxon>Euteleostomi</taxon>
        <taxon>Actinopterygii</taxon>
        <taxon>Neopterygii</taxon>
        <taxon>Teleostei</taxon>
        <taxon>Ostariophysi</taxon>
        <taxon>Gonorynchiformes</taxon>
        <taxon>Chanidae</taxon>
        <taxon>Chanos</taxon>
    </lineage>
</organism>
<protein>
    <recommendedName>
        <fullName evidence="6">Ferroptosis suppressor protein 1</fullName>
    </recommendedName>
    <alternativeName>
        <fullName evidence="7">Apoptosis-inducing factor homologous mitochondrion-associated inducer of death</fullName>
    </alternativeName>
    <alternativeName>
        <fullName evidence="8">p53-responsive gene 3 protein</fullName>
    </alternativeName>
</protein>
<dbReference type="Proteomes" id="UP000504632">
    <property type="component" value="Chromosome 4"/>
</dbReference>
<evidence type="ECO:0000259" key="14">
    <source>
        <dbReference type="Pfam" id="PF07992"/>
    </source>
</evidence>
<dbReference type="GeneID" id="115809499"/>
<keyword evidence="15" id="KW-1185">Reference proteome</keyword>